<dbReference type="Gene3D" id="1.10.760.10">
    <property type="entry name" value="Cytochrome c-like domain"/>
    <property type="match status" value="1"/>
</dbReference>
<dbReference type="RefSeq" id="WP_234255000.1">
    <property type="nucleotide sequence ID" value="NZ_JABFTV010000011.1"/>
</dbReference>
<keyword evidence="1" id="KW-0813">Transport</keyword>
<dbReference type="Proteomes" id="UP001320272">
    <property type="component" value="Unassembled WGS sequence"/>
</dbReference>
<evidence type="ECO:0000256" key="1">
    <source>
        <dbReference type="ARBA" id="ARBA00022448"/>
    </source>
</evidence>
<feature type="chain" id="PRO_5047331667" evidence="7">
    <location>
        <begin position="29"/>
        <end position="150"/>
    </location>
</feature>
<name>A0ABS9AXL4_9GAMM</name>
<comment type="caution">
    <text evidence="9">The sequence shown here is derived from an EMBL/GenBank/DDBJ whole genome shotgun (WGS) entry which is preliminary data.</text>
</comment>
<evidence type="ECO:0000256" key="6">
    <source>
        <dbReference type="PROSITE-ProRule" id="PRU00433"/>
    </source>
</evidence>
<keyword evidence="3 6" id="KW-0479">Metal-binding</keyword>
<dbReference type="Pfam" id="PF00034">
    <property type="entry name" value="Cytochrom_C"/>
    <property type="match status" value="1"/>
</dbReference>
<dbReference type="EMBL" id="JABFTV010000011">
    <property type="protein sequence ID" value="MCE8026185.1"/>
    <property type="molecule type" value="Genomic_DNA"/>
</dbReference>
<dbReference type="SUPFAM" id="SSF46626">
    <property type="entry name" value="Cytochrome c"/>
    <property type="match status" value="1"/>
</dbReference>
<reference evidence="9 10" key="1">
    <citation type="journal article" date="2021" name="Front. Microbiol.">
        <title>Aerobic Denitrification and Heterotrophic Sulfur Oxidation in the Genus Halomonas Revealed by Six Novel Species Characterizations and Genome-Based Analysis.</title>
        <authorList>
            <person name="Wang L."/>
            <person name="Shao Z."/>
        </authorList>
    </citation>
    <scope>NUCLEOTIDE SEQUENCE [LARGE SCALE GENOMIC DNA]</scope>
    <source>
        <strain evidence="9 10">MCCC 1A11058</strain>
    </source>
</reference>
<sequence length="150" mass="16685">MPRLRCGSRCTTGLALATLLLAPPAALADEHAEGERLFRAQCVGCHSIEPGRHLAGPSLHEVFGRPAGSIAEFDYSPALERAELVWDRDTLDAFLAGPATFLPGNRMVLWELDPRTRQRIIDYLEYRSLESQDQESHAIPDSTHQHRATQ</sequence>
<feature type="domain" description="Cytochrome c" evidence="8">
    <location>
        <begin position="29"/>
        <end position="128"/>
    </location>
</feature>
<keyword evidence="2 6" id="KW-0349">Heme</keyword>
<protein>
    <submittedName>
        <fullName evidence="9">C-type cytochrome</fullName>
    </submittedName>
</protein>
<dbReference type="PROSITE" id="PS51007">
    <property type="entry name" value="CYTC"/>
    <property type="match status" value="1"/>
</dbReference>
<evidence type="ECO:0000313" key="9">
    <source>
        <dbReference type="EMBL" id="MCE8026185.1"/>
    </source>
</evidence>
<proteinExistence type="predicted"/>
<keyword evidence="7" id="KW-0732">Signal</keyword>
<evidence type="ECO:0000256" key="4">
    <source>
        <dbReference type="ARBA" id="ARBA00022982"/>
    </source>
</evidence>
<dbReference type="InterPro" id="IPR036909">
    <property type="entry name" value="Cyt_c-like_dom_sf"/>
</dbReference>
<evidence type="ECO:0000313" key="10">
    <source>
        <dbReference type="Proteomes" id="UP001320272"/>
    </source>
</evidence>
<feature type="signal peptide" evidence="7">
    <location>
        <begin position="1"/>
        <end position="28"/>
    </location>
</feature>
<dbReference type="InterPro" id="IPR009056">
    <property type="entry name" value="Cyt_c-like_dom"/>
</dbReference>
<evidence type="ECO:0000256" key="3">
    <source>
        <dbReference type="ARBA" id="ARBA00022723"/>
    </source>
</evidence>
<evidence type="ECO:0000256" key="2">
    <source>
        <dbReference type="ARBA" id="ARBA00022617"/>
    </source>
</evidence>
<evidence type="ECO:0000256" key="7">
    <source>
        <dbReference type="SAM" id="SignalP"/>
    </source>
</evidence>
<evidence type="ECO:0000259" key="8">
    <source>
        <dbReference type="PROSITE" id="PS51007"/>
    </source>
</evidence>
<organism evidence="9 10">
    <name type="scientific">Billgrantia aerodenitrificans</name>
    <dbReference type="NCBI Taxonomy" id="2733483"/>
    <lineage>
        <taxon>Bacteria</taxon>
        <taxon>Pseudomonadati</taxon>
        <taxon>Pseudomonadota</taxon>
        <taxon>Gammaproteobacteria</taxon>
        <taxon>Oceanospirillales</taxon>
        <taxon>Halomonadaceae</taxon>
        <taxon>Billgrantia</taxon>
    </lineage>
</organism>
<keyword evidence="10" id="KW-1185">Reference proteome</keyword>
<accession>A0ABS9AXL4</accession>
<keyword evidence="5 6" id="KW-0408">Iron</keyword>
<dbReference type="PRINTS" id="PR00604">
    <property type="entry name" value="CYTCHRMECIAB"/>
</dbReference>
<keyword evidence="4" id="KW-0249">Electron transport</keyword>
<dbReference type="PANTHER" id="PTHR11961">
    <property type="entry name" value="CYTOCHROME C"/>
    <property type="match status" value="1"/>
</dbReference>
<gene>
    <name evidence="9" type="ORF">HOP59_18845</name>
</gene>
<evidence type="ECO:0000256" key="5">
    <source>
        <dbReference type="ARBA" id="ARBA00023004"/>
    </source>
</evidence>
<dbReference type="InterPro" id="IPR002327">
    <property type="entry name" value="Cyt_c_1A/1B"/>
</dbReference>